<evidence type="ECO:0000313" key="4">
    <source>
        <dbReference type="Proteomes" id="UP001157114"/>
    </source>
</evidence>
<protein>
    <submittedName>
        <fullName evidence="3">Twitching motility protein PilT</fullName>
    </submittedName>
</protein>
<name>A0ABQ6GGD9_9BACL</name>
<evidence type="ECO:0000313" key="3">
    <source>
        <dbReference type="EMBL" id="GLX69293.1"/>
    </source>
</evidence>
<proteinExistence type="inferred from homology"/>
<dbReference type="InterPro" id="IPR001482">
    <property type="entry name" value="T2SS/T4SS_dom"/>
</dbReference>
<dbReference type="InterPro" id="IPR003593">
    <property type="entry name" value="AAA+_ATPase"/>
</dbReference>
<dbReference type="NCBIfam" id="TIGR01420">
    <property type="entry name" value="pilT_fam"/>
    <property type="match status" value="1"/>
</dbReference>
<dbReference type="InterPro" id="IPR050921">
    <property type="entry name" value="T4SS_GSP_E_ATPase"/>
</dbReference>
<keyword evidence="4" id="KW-1185">Reference proteome</keyword>
<comment type="similarity">
    <text evidence="1">Belongs to the GSP E family.</text>
</comment>
<dbReference type="PROSITE" id="PS00662">
    <property type="entry name" value="T2SP_E"/>
    <property type="match status" value="1"/>
</dbReference>
<dbReference type="Proteomes" id="UP001157114">
    <property type="component" value="Unassembled WGS sequence"/>
</dbReference>
<dbReference type="Gene3D" id="3.40.50.300">
    <property type="entry name" value="P-loop containing nucleotide triphosphate hydrolases"/>
    <property type="match status" value="1"/>
</dbReference>
<dbReference type="Gene3D" id="3.30.450.90">
    <property type="match status" value="1"/>
</dbReference>
<dbReference type="InterPro" id="IPR027417">
    <property type="entry name" value="P-loop_NTPase"/>
</dbReference>
<organism evidence="3 4">
    <name type="scientific">Paenibacillus glycanilyticus</name>
    <dbReference type="NCBI Taxonomy" id="126569"/>
    <lineage>
        <taxon>Bacteria</taxon>
        <taxon>Bacillati</taxon>
        <taxon>Bacillota</taxon>
        <taxon>Bacilli</taxon>
        <taxon>Bacillales</taxon>
        <taxon>Paenibacillaceae</taxon>
        <taxon>Paenibacillus</taxon>
    </lineage>
</organism>
<evidence type="ECO:0000259" key="2">
    <source>
        <dbReference type="PROSITE" id="PS00662"/>
    </source>
</evidence>
<feature type="domain" description="Bacterial type II secretion system protein E" evidence="2">
    <location>
        <begin position="196"/>
        <end position="210"/>
    </location>
</feature>
<dbReference type="PANTHER" id="PTHR30486:SF16">
    <property type="entry name" value="TWITCHING MOTILITY PROTEIN PILT"/>
    <property type="match status" value="1"/>
</dbReference>
<accession>A0ABQ6GGD9</accession>
<comment type="caution">
    <text evidence="3">The sequence shown here is derived from an EMBL/GenBank/DDBJ whole genome shotgun (WGS) entry which is preliminary data.</text>
</comment>
<dbReference type="PANTHER" id="PTHR30486">
    <property type="entry name" value="TWITCHING MOTILITY PROTEIN PILT"/>
    <property type="match status" value="1"/>
</dbReference>
<dbReference type="SUPFAM" id="SSF52540">
    <property type="entry name" value="P-loop containing nucleoside triphosphate hydrolases"/>
    <property type="match status" value="1"/>
</dbReference>
<dbReference type="InterPro" id="IPR006321">
    <property type="entry name" value="PilT/PilU"/>
</dbReference>
<sequence length="346" mass="37755">MPNDLIFNWLQEAYERRASDLHLSAGNLPALRINGELCKVGDVPITKESAEAMALRLMTSDQADKLRSEGEVDFSLALPGCCRFRLNVYKQRGLISIAARIIPSQIPTFEQLQLPASLALLAERHQGLILVTGPTGSGKSSTLAALIDHINRKQARHIVTLEDPIEFLHTSKNSIIDQREVGQDTRSFSNGLRAALRQDPDVILVGEMRDLETIAAAITAAETGHLVLATLHTSDAPQTIDRVIDAFPAHQQGQIRSQLASILVTIVAQRLLPKRADGRACATEILMNTPAVANLIRTDKVHQIRSVMQTSRTLGMHTMDMSVKDLLLAGTIHPDAAKPYLAEGGL</sequence>
<evidence type="ECO:0000256" key="1">
    <source>
        <dbReference type="ARBA" id="ARBA00006611"/>
    </source>
</evidence>
<dbReference type="SMART" id="SM00382">
    <property type="entry name" value="AAA"/>
    <property type="match status" value="1"/>
</dbReference>
<dbReference type="EMBL" id="BSSQ01000014">
    <property type="protein sequence ID" value="GLX69293.1"/>
    <property type="molecule type" value="Genomic_DNA"/>
</dbReference>
<gene>
    <name evidence="3" type="ORF">MU1_36380</name>
</gene>
<reference evidence="3 4" key="1">
    <citation type="submission" date="2023-03" db="EMBL/GenBank/DDBJ databases">
        <title>Draft genome sequence of the bacteria which degrade cell wall of Tricholomamatutake.</title>
        <authorList>
            <person name="Konishi Y."/>
            <person name="Fukuta Y."/>
            <person name="Shirasaka N."/>
        </authorList>
    </citation>
    <scope>NUCLEOTIDE SEQUENCE [LARGE SCALE GENOMIC DNA]</scope>
    <source>
        <strain evidence="4">mu1</strain>
    </source>
</reference>
<dbReference type="CDD" id="cd01131">
    <property type="entry name" value="PilT"/>
    <property type="match status" value="1"/>
</dbReference>
<dbReference type="Pfam" id="PF00437">
    <property type="entry name" value="T2SSE"/>
    <property type="match status" value="1"/>
</dbReference>
<dbReference type="RefSeq" id="WP_284240066.1">
    <property type="nucleotide sequence ID" value="NZ_BSSQ01000014.1"/>
</dbReference>